<dbReference type="InterPro" id="IPR013783">
    <property type="entry name" value="Ig-like_fold"/>
</dbReference>
<evidence type="ECO:0000313" key="1">
    <source>
        <dbReference type="EMBL" id="MDG0814606.1"/>
    </source>
</evidence>
<accession>A0A9X4L1X1</accession>
<dbReference type="Gene3D" id="2.80.10.50">
    <property type="match status" value="1"/>
</dbReference>
<dbReference type="CDD" id="cd00257">
    <property type="entry name" value="beta-trefoil_FSCN-like"/>
    <property type="match status" value="1"/>
</dbReference>
<keyword evidence="2" id="KW-1185">Reference proteome</keyword>
<protein>
    <submittedName>
        <fullName evidence="1">DUF5057 domain-containing protein</fullName>
    </submittedName>
</protein>
<dbReference type="SUPFAM" id="SSF50405">
    <property type="entry name" value="Actin-crosslinking proteins"/>
    <property type="match status" value="1"/>
</dbReference>
<organism evidence="1 2">
    <name type="scientific">Cohnella rhizosphaerae</name>
    <dbReference type="NCBI Taxonomy" id="1457232"/>
    <lineage>
        <taxon>Bacteria</taxon>
        <taxon>Bacillati</taxon>
        <taxon>Bacillota</taxon>
        <taxon>Bacilli</taxon>
        <taxon>Bacillales</taxon>
        <taxon>Paenibacillaceae</taxon>
        <taxon>Cohnella</taxon>
    </lineage>
</organism>
<dbReference type="Gene3D" id="2.60.40.10">
    <property type="entry name" value="Immunoglobulins"/>
    <property type="match status" value="1"/>
</dbReference>
<reference evidence="1" key="1">
    <citation type="submission" date="2022-10" db="EMBL/GenBank/DDBJ databases">
        <title>Comparative genomic analysis of Cohnella hashimotonis sp. nov., isolated from the International Space Station.</title>
        <authorList>
            <person name="Simpson A."/>
            <person name="Venkateswaran K."/>
        </authorList>
    </citation>
    <scope>NUCLEOTIDE SEQUENCE</scope>
    <source>
        <strain evidence="1">DSM 28161</strain>
    </source>
</reference>
<dbReference type="AlphaFoldDB" id="A0A9X4L1X1"/>
<dbReference type="EMBL" id="JAPDIA010000009">
    <property type="protein sequence ID" value="MDG0814606.1"/>
    <property type="molecule type" value="Genomic_DNA"/>
</dbReference>
<sequence length="620" mass="67679">MSRIRKWLSLMLAAVLVIGGIPVTAFGPAHTHAATYKIVTLTGTASNNNVRNVVLSGTQLRLTTDTATKFIMTDWGDGTVSLRSQENGLFVTANGTNDLTASATAVKITETFKKDASGSAFTFMSLSNNKYLTTVSSNNGSNSTTTIKANSDTATDARQKFTITDVTPTSSKQEIRVLEITDDGTSELLPLLGTYNDPVIKIESIRMKQFVAQRDELDGRYDAIYIGKGAYNSTMVWTEADGPGYYQNHNTKSIMNDITNLKMKEIKDFYIDRGLPVIVYSQKTSSTSSSGALYQNTAGILKAGLLPYATSLTSSTTPFVPVSNKGNVIFVGDAHFASATAFLTKTDLINRAAERPRLIVTDKPIDYTANQNQIYVAGDTLTYTFNVANVGNIAQRSMTANLYIGIDSVLKFDSNNLIASQPVTATTGNTLTFRLPKGYSGVHYWKLELVDQGSKLKDIQSGVLRFRDELTKINVLQILPSSGDTSSLLKSNNMNQSYLKTDDYDITIKTITMSTFNSSGYKTLNGYYDMLIFGFADSYNSSASIDKTAADAVNAYIATGQSVMFTHDTVFQGNSNWISYFQESTGQLSPMTNMGLGAPETSTTTKKSQRRIINSFSFQY</sequence>
<name>A0A9X4L1X1_9BACL</name>
<evidence type="ECO:0000313" key="2">
    <source>
        <dbReference type="Proteomes" id="UP001153404"/>
    </source>
</evidence>
<dbReference type="Proteomes" id="UP001153404">
    <property type="component" value="Unassembled WGS sequence"/>
</dbReference>
<dbReference type="InterPro" id="IPR008999">
    <property type="entry name" value="Actin-crosslinking"/>
</dbReference>
<comment type="caution">
    <text evidence="1">The sequence shown here is derived from an EMBL/GenBank/DDBJ whole genome shotgun (WGS) entry which is preliminary data.</text>
</comment>
<gene>
    <name evidence="1" type="ORF">OMP40_38965</name>
</gene>
<dbReference type="RefSeq" id="WP_277539573.1">
    <property type="nucleotide sequence ID" value="NZ_JAPDIA010000009.1"/>
</dbReference>
<proteinExistence type="predicted"/>